<dbReference type="PANTHER" id="PTHR11076">
    <property type="entry name" value="DNA REPAIR POLYMERASE UMUC / TRANSFERASE FAMILY MEMBER"/>
    <property type="match status" value="1"/>
</dbReference>
<dbReference type="Pfam" id="PF00817">
    <property type="entry name" value="IMS"/>
    <property type="match status" value="1"/>
</dbReference>
<dbReference type="RefSeq" id="WP_100378685.1">
    <property type="nucleotide sequence ID" value="NZ_CBCSBW010000001.1"/>
</dbReference>
<keyword evidence="2" id="KW-0227">DNA damage</keyword>
<evidence type="ECO:0000256" key="4">
    <source>
        <dbReference type="ARBA" id="ARBA00023204"/>
    </source>
</evidence>
<dbReference type="GO" id="GO:0009432">
    <property type="term" value="P:SOS response"/>
    <property type="evidence" value="ECO:0007669"/>
    <property type="project" value="UniProtKB-KW"/>
</dbReference>
<name>A0A2M8VYJ1_9BURK</name>
<evidence type="ECO:0000313" key="7">
    <source>
        <dbReference type="EMBL" id="PJI82930.1"/>
    </source>
</evidence>
<dbReference type="InterPro" id="IPR043502">
    <property type="entry name" value="DNA/RNA_pol_sf"/>
</dbReference>
<evidence type="ECO:0000256" key="2">
    <source>
        <dbReference type="ARBA" id="ARBA00022763"/>
    </source>
</evidence>
<evidence type="ECO:0000256" key="3">
    <source>
        <dbReference type="ARBA" id="ARBA00023199"/>
    </source>
</evidence>
<evidence type="ECO:0000313" key="8">
    <source>
        <dbReference type="Proteomes" id="UP000229366"/>
    </source>
</evidence>
<dbReference type="GO" id="GO:0042276">
    <property type="term" value="P:error-prone translesion synthesis"/>
    <property type="evidence" value="ECO:0007669"/>
    <property type="project" value="TreeGrafter"/>
</dbReference>
<dbReference type="GO" id="GO:0003887">
    <property type="term" value="F:DNA-directed DNA polymerase activity"/>
    <property type="evidence" value="ECO:0007669"/>
    <property type="project" value="TreeGrafter"/>
</dbReference>
<dbReference type="Proteomes" id="UP000229366">
    <property type="component" value="Unassembled WGS sequence"/>
</dbReference>
<keyword evidence="3" id="KW-0741">SOS mutagenesis</keyword>
<dbReference type="InterPro" id="IPR017961">
    <property type="entry name" value="DNA_pol_Y-fam_little_finger"/>
</dbReference>
<dbReference type="OrthoDB" id="9808813at2"/>
<dbReference type="EMBL" id="PGTX01000001">
    <property type="protein sequence ID" value="PJI82930.1"/>
    <property type="molecule type" value="Genomic_DNA"/>
</dbReference>
<dbReference type="PROSITE" id="PS50173">
    <property type="entry name" value="UMUC"/>
    <property type="match status" value="1"/>
</dbReference>
<dbReference type="CDD" id="cd01700">
    <property type="entry name" value="PolY_Pol_V_umuC"/>
    <property type="match status" value="1"/>
</dbReference>
<dbReference type="InterPro" id="IPR043128">
    <property type="entry name" value="Rev_trsase/Diguanyl_cyclase"/>
</dbReference>
<keyword evidence="5" id="KW-0742">SOS response</keyword>
<feature type="domain" description="UmuC" evidence="6">
    <location>
        <begin position="14"/>
        <end position="202"/>
    </location>
</feature>
<comment type="similarity">
    <text evidence="1">Belongs to the DNA polymerase type-Y family.</text>
</comment>
<dbReference type="Pfam" id="PF11799">
    <property type="entry name" value="IMS_C"/>
    <property type="match status" value="1"/>
</dbReference>
<sequence length="436" mass="48176">MSSINSKMPAGQLFALVDVNNFYVSCERVFAPKLEAVPMVVLSNNDGCAVARSAEVKALGVKMGTPWFQMQELAKKHGIQAYSSNYTLYGDMSDRVVEVLKTFTPNLEVYSIDESFLAIETVLKQYTDPSQLGQVIKQRVKDTTGLPVCVGIGASKTLAKLANHLAKKHPQFAGVCDISSMPNEALYQWMTETSVGEVWGVGKQLTKKLRALHIHTVFDLFQVSPQSMRQQFGVVIERICYELRGVSCLQLGEVAPAKQQIVSSRSFGKSVEVMEQLAESVATHVARGAEKLRSQKSVTGSLTIFVQTNPHKQYEPQHHQSITIALADPSDNTLTLTTAALKGLKQIYKTGFKYKKAGVMLSCLADKPTVQQSLFDDMEVKGRSAHLMRAMDSINSRFGNAVLRTAASGTEQDWQMRSANRSPNYTTQWNELPVVQ</sequence>
<comment type="caution">
    <text evidence="7">The sequence shown here is derived from an EMBL/GenBank/DDBJ whole genome shotgun (WGS) entry which is preliminary data.</text>
</comment>
<evidence type="ECO:0000256" key="1">
    <source>
        <dbReference type="ARBA" id="ARBA00010945"/>
    </source>
</evidence>
<dbReference type="InterPro" id="IPR050116">
    <property type="entry name" value="DNA_polymerase-Y"/>
</dbReference>
<gene>
    <name evidence="7" type="ORF">B0G85_0320</name>
</gene>
<reference evidence="7 8" key="1">
    <citation type="submission" date="2017-11" db="EMBL/GenBank/DDBJ databases">
        <title>Genomic Encyclopedia of Type Strains, Phase III (KMG-III): the genomes of soil and plant-associated and newly described type strains.</title>
        <authorList>
            <person name="Whitman W."/>
        </authorList>
    </citation>
    <scope>NUCLEOTIDE SEQUENCE [LARGE SCALE GENOMIC DNA]</scope>
    <source>
        <strain evidence="7 8">UB-Domo-W1</strain>
    </source>
</reference>
<evidence type="ECO:0000256" key="5">
    <source>
        <dbReference type="ARBA" id="ARBA00023236"/>
    </source>
</evidence>
<organism evidence="7 8">
    <name type="scientific">Polynucleobacter brandtiae</name>
    <dbReference type="NCBI Taxonomy" id="1938816"/>
    <lineage>
        <taxon>Bacteria</taxon>
        <taxon>Pseudomonadati</taxon>
        <taxon>Pseudomonadota</taxon>
        <taxon>Betaproteobacteria</taxon>
        <taxon>Burkholderiales</taxon>
        <taxon>Burkholderiaceae</taxon>
        <taxon>Polynucleobacter</taxon>
    </lineage>
</organism>
<dbReference type="Pfam" id="PF13438">
    <property type="entry name" value="DUF4113"/>
    <property type="match status" value="1"/>
</dbReference>
<dbReference type="InterPro" id="IPR001126">
    <property type="entry name" value="UmuC"/>
</dbReference>
<dbReference type="PANTHER" id="PTHR11076:SF34">
    <property type="entry name" value="PROTEIN UMUC"/>
    <property type="match status" value="1"/>
</dbReference>
<dbReference type="GO" id="GO:0006281">
    <property type="term" value="P:DNA repair"/>
    <property type="evidence" value="ECO:0007669"/>
    <property type="project" value="UniProtKB-KW"/>
</dbReference>
<evidence type="ECO:0000259" key="6">
    <source>
        <dbReference type="PROSITE" id="PS50173"/>
    </source>
</evidence>
<dbReference type="GO" id="GO:0003684">
    <property type="term" value="F:damaged DNA binding"/>
    <property type="evidence" value="ECO:0007669"/>
    <property type="project" value="InterPro"/>
</dbReference>
<dbReference type="Gene3D" id="3.40.1170.60">
    <property type="match status" value="1"/>
</dbReference>
<dbReference type="Gene3D" id="3.30.70.270">
    <property type="match status" value="1"/>
</dbReference>
<dbReference type="NCBIfam" id="NF002955">
    <property type="entry name" value="PRK03609.1"/>
    <property type="match status" value="1"/>
</dbReference>
<proteinExistence type="inferred from homology"/>
<dbReference type="InterPro" id="IPR025188">
    <property type="entry name" value="DUF4113"/>
</dbReference>
<accession>A0A2M8VYJ1</accession>
<keyword evidence="4" id="KW-0234">DNA repair</keyword>
<dbReference type="SUPFAM" id="SSF56672">
    <property type="entry name" value="DNA/RNA polymerases"/>
    <property type="match status" value="1"/>
</dbReference>
<dbReference type="AlphaFoldDB" id="A0A2M8VYJ1"/>
<protein>
    <submittedName>
        <fullName evidence="7">DNA polymerase V</fullName>
    </submittedName>
</protein>
<dbReference type="Gene3D" id="1.10.150.20">
    <property type="entry name" value="5' to 3' exonuclease, C-terminal subdomain"/>
    <property type="match status" value="1"/>
</dbReference>
<keyword evidence="8" id="KW-1185">Reference proteome</keyword>
<dbReference type="GO" id="GO:0005829">
    <property type="term" value="C:cytosol"/>
    <property type="evidence" value="ECO:0007669"/>
    <property type="project" value="TreeGrafter"/>
</dbReference>